<evidence type="ECO:0000313" key="1">
    <source>
        <dbReference type="EMBL" id="GAQ95641.1"/>
    </source>
</evidence>
<evidence type="ECO:0008006" key="3">
    <source>
        <dbReference type="Google" id="ProtNLM"/>
    </source>
</evidence>
<dbReference type="STRING" id="86166.TAGGR_3114"/>
<dbReference type="AlphaFoldDB" id="A0A0U9HT87"/>
<comment type="caution">
    <text evidence="1">The sequence shown here is derived from an EMBL/GenBank/DDBJ whole genome shotgun (WGS) entry which is preliminary data.</text>
</comment>
<name>A0A0U9HT87_9BACT</name>
<keyword evidence="2" id="KW-1185">Reference proteome</keyword>
<protein>
    <recommendedName>
        <fullName evidence="3">Lipoprotein</fullName>
    </recommendedName>
</protein>
<dbReference type="OrthoDB" id="9789535at2"/>
<dbReference type="RefSeq" id="WP_059177068.1">
    <property type="nucleotide sequence ID" value="NZ_BCNO01000003.1"/>
</dbReference>
<sequence length="212" mass="24959">MNFLRLFAVSLFIFLIYGCAEKRVEVIKEFYAEDVQDFIRKMQNYQGIEGSLVIDYESKGKQLNGDAFLKINKDETLLRVYYMGFPVGEVYQKDEEVSSNLLIENDRAKQILTGIRKGFMWWIGEFEIKEEGEKFILKEKSDERTVFLDKNGFMPLSQSFVFENQKILIIYDDFKKIQADDRTSLLMPSKIVVYYKDRTLKISIEKLKLLNG</sequence>
<dbReference type="Proteomes" id="UP000054976">
    <property type="component" value="Unassembled WGS sequence"/>
</dbReference>
<accession>A0A0U9HT87</accession>
<evidence type="ECO:0000313" key="2">
    <source>
        <dbReference type="Proteomes" id="UP000054976"/>
    </source>
</evidence>
<reference evidence="2" key="1">
    <citation type="submission" date="2016-01" db="EMBL/GenBank/DDBJ databases">
        <title>Draft genome sequence of Thermodesulfovibrio aggregans strain TGE-P1.</title>
        <authorList>
            <person name="Sekiguchi Y."/>
            <person name="Ohashi A."/>
            <person name="Matsuura N."/>
            <person name="Tourlousse M.D."/>
        </authorList>
    </citation>
    <scope>NUCLEOTIDE SEQUENCE [LARGE SCALE GENOMIC DNA]</scope>
    <source>
        <strain evidence="2">TGE-P1</strain>
    </source>
</reference>
<dbReference type="EMBL" id="BCNO01000003">
    <property type="protein sequence ID" value="GAQ95641.1"/>
    <property type="molecule type" value="Genomic_DNA"/>
</dbReference>
<organism evidence="1 2">
    <name type="scientific">Thermodesulfovibrio aggregans</name>
    <dbReference type="NCBI Taxonomy" id="86166"/>
    <lineage>
        <taxon>Bacteria</taxon>
        <taxon>Pseudomonadati</taxon>
        <taxon>Nitrospirota</taxon>
        <taxon>Thermodesulfovibrionia</taxon>
        <taxon>Thermodesulfovibrionales</taxon>
        <taxon>Thermodesulfovibrionaceae</taxon>
        <taxon>Thermodesulfovibrio</taxon>
    </lineage>
</organism>
<proteinExistence type="predicted"/>
<dbReference type="PROSITE" id="PS51257">
    <property type="entry name" value="PROKAR_LIPOPROTEIN"/>
    <property type="match status" value="1"/>
</dbReference>
<gene>
    <name evidence="1" type="ORF">TAGGR_3114</name>
</gene>